<dbReference type="InterPro" id="IPR029063">
    <property type="entry name" value="SAM-dependent_MTases_sf"/>
</dbReference>
<dbReference type="GO" id="GO:0003677">
    <property type="term" value="F:DNA binding"/>
    <property type="evidence" value="ECO:0007669"/>
    <property type="project" value="InterPro"/>
</dbReference>
<dbReference type="InterPro" id="IPR013087">
    <property type="entry name" value="Znf_C2H2_type"/>
</dbReference>
<feature type="compositionally biased region" description="Low complexity" evidence="8">
    <location>
        <begin position="1251"/>
        <end position="1269"/>
    </location>
</feature>
<reference evidence="10 11" key="1">
    <citation type="journal article" date="2011" name="J. Gen. Appl. Microbiol.">
        <title>Draft genome sequencing of the enigmatic yeast Saitoella complicata.</title>
        <authorList>
            <person name="Nishida H."/>
            <person name="Hamamoto M."/>
            <person name="Sugiyama J."/>
        </authorList>
    </citation>
    <scope>NUCLEOTIDE SEQUENCE [LARGE SCALE GENOMIC DNA]</scope>
    <source>
        <strain evidence="10 11">NRRL Y-17804</strain>
    </source>
</reference>
<keyword evidence="3" id="KW-0479">Metal-binding</keyword>
<protein>
    <recommendedName>
        <fullName evidence="9">C2H2-type domain-containing protein</fullName>
    </recommendedName>
</protein>
<feature type="region of interest" description="Disordered" evidence="8">
    <location>
        <begin position="318"/>
        <end position="357"/>
    </location>
</feature>
<feature type="compositionally biased region" description="Acidic residues" evidence="8">
    <location>
        <begin position="1673"/>
        <end position="1682"/>
    </location>
</feature>
<feature type="compositionally biased region" description="Low complexity" evidence="8">
    <location>
        <begin position="444"/>
        <end position="470"/>
    </location>
</feature>
<dbReference type="STRING" id="698492.A0A0E9NFG9"/>
<feature type="domain" description="C2H2-type" evidence="9">
    <location>
        <begin position="362"/>
        <end position="389"/>
    </location>
</feature>
<dbReference type="InterPro" id="IPR007219">
    <property type="entry name" value="XnlR_reg_dom"/>
</dbReference>
<dbReference type="PROSITE" id="PS50157">
    <property type="entry name" value="ZINC_FINGER_C2H2_2"/>
    <property type="match status" value="2"/>
</dbReference>
<evidence type="ECO:0000256" key="2">
    <source>
        <dbReference type="ARBA" id="ARBA00022679"/>
    </source>
</evidence>
<evidence type="ECO:0000256" key="5">
    <source>
        <dbReference type="ARBA" id="ARBA00022833"/>
    </source>
</evidence>
<dbReference type="Gene3D" id="3.40.50.150">
    <property type="entry name" value="Vaccinia Virus protein VP39"/>
    <property type="match status" value="1"/>
</dbReference>
<keyword evidence="11" id="KW-1185">Reference proteome</keyword>
<dbReference type="PANTHER" id="PTHR13090">
    <property type="entry name" value="ARGININE-HYDROXYLASE NDUFAF5, MITOCHONDRIAL"/>
    <property type="match status" value="1"/>
</dbReference>
<feature type="region of interest" description="Disordered" evidence="8">
    <location>
        <begin position="1189"/>
        <end position="1213"/>
    </location>
</feature>
<evidence type="ECO:0000259" key="9">
    <source>
        <dbReference type="PROSITE" id="PS50157"/>
    </source>
</evidence>
<proteinExistence type="predicted"/>
<dbReference type="GO" id="GO:0032259">
    <property type="term" value="P:methylation"/>
    <property type="evidence" value="ECO:0007669"/>
    <property type="project" value="UniProtKB-KW"/>
</dbReference>
<evidence type="ECO:0000313" key="10">
    <source>
        <dbReference type="EMBL" id="GAO48431.1"/>
    </source>
</evidence>
<dbReference type="Pfam" id="PF00096">
    <property type="entry name" value="zf-C2H2"/>
    <property type="match status" value="2"/>
</dbReference>
<evidence type="ECO:0000256" key="6">
    <source>
        <dbReference type="ARBA" id="ARBA00023242"/>
    </source>
</evidence>
<dbReference type="GO" id="GO:0006351">
    <property type="term" value="P:DNA-templated transcription"/>
    <property type="evidence" value="ECO:0007669"/>
    <property type="project" value="InterPro"/>
</dbReference>
<dbReference type="Gene3D" id="3.30.160.60">
    <property type="entry name" value="Classic Zinc Finger"/>
    <property type="match status" value="2"/>
</dbReference>
<dbReference type="InterPro" id="IPR050602">
    <property type="entry name" value="Malonyl-ACP_OMT"/>
</dbReference>
<dbReference type="GO" id="GO:0005739">
    <property type="term" value="C:mitochondrion"/>
    <property type="evidence" value="ECO:0007669"/>
    <property type="project" value="TreeGrafter"/>
</dbReference>
<feature type="region of interest" description="Disordered" evidence="8">
    <location>
        <begin position="444"/>
        <end position="474"/>
    </location>
</feature>
<evidence type="ECO:0000256" key="1">
    <source>
        <dbReference type="ARBA" id="ARBA00022603"/>
    </source>
</evidence>
<dbReference type="Pfam" id="PF13489">
    <property type="entry name" value="Methyltransf_23"/>
    <property type="match status" value="1"/>
</dbReference>
<keyword evidence="2" id="KW-0808">Transferase</keyword>
<feature type="region of interest" description="Disordered" evidence="8">
    <location>
        <begin position="1251"/>
        <end position="1274"/>
    </location>
</feature>
<evidence type="ECO:0000256" key="8">
    <source>
        <dbReference type="SAM" id="MobiDB-lite"/>
    </source>
</evidence>
<evidence type="ECO:0000256" key="7">
    <source>
        <dbReference type="PROSITE-ProRule" id="PRU00042"/>
    </source>
</evidence>
<dbReference type="PROSITE" id="PS00028">
    <property type="entry name" value="ZINC_FINGER_C2H2_1"/>
    <property type="match status" value="2"/>
</dbReference>
<keyword evidence="6" id="KW-0539">Nucleus</keyword>
<comment type="caution">
    <text evidence="10">The sequence shown here is derived from an EMBL/GenBank/DDBJ whole genome shotgun (WGS) entry which is preliminary data.</text>
</comment>
<reference evidence="10 11" key="2">
    <citation type="journal article" date="2014" name="J. Gen. Appl. Microbiol.">
        <title>The early diverging ascomycetous budding yeast Saitoella complicata has three histone deacetylases belonging to the Clr6, Hos2, and Rpd3 lineages.</title>
        <authorList>
            <person name="Nishida H."/>
            <person name="Matsumoto T."/>
            <person name="Kondo S."/>
            <person name="Hamamoto M."/>
            <person name="Yoshikawa H."/>
        </authorList>
    </citation>
    <scope>NUCLEOTIDE SEQUENCE [LARGE SCALE GENOMIC DNA]</scope>
    <source>
        <strain evidence="10 11">NRRL Y-17804</strain>
    </source>
</reference>
<accession>A0A0E9NFG9</accession>
<dbReference type="GO" id="GO:0008270">
    <property type="term" value="F:zinc ion binding"/>
    <property type="evidence" value="ECO:0007669"/>
    <property type="project" value="UniProtKB-KW"/>
</dbReference>
<gene>
    <name evidence="10" type="ORF">G7K_2604-t1</name>
</gene>
<dbReference type="CDD" id="cd02440">
    <property type="entry name" value="AdoMet_MTases"/>
    <property type="match status" value="1"/>
</dbReference>
<dbReference type="GO" id="GO:0008168">
    <property type="term" value="F:methyltransferase activity"/>
    <property type="evidence" value="ECO:0007669"/>
    <property type="project" value="UniProtKB-KW"/>
</dbReference>
<dbReference type="EMBL" id="BACD03000014">
    <property type="protein sequence ID" value="GAO48431.1"/>
    <property type="molecule type" value="Genomic_DNA"/>
</dbReference>
<feature type="compositionally biased region" description="Polar residues" evidence="8">
    <location>
        <begin position="318"/>
        <end position="329"/>
    </location>
</feature>
<dbReference type="InterPro" id="IPR036236">
    <property type="entry name" value="Znf_C2H2_sf"/>
</dbReference>
<dbReference type="SUPFAM" id="SSF53335">
    <property type="entry name" value="S-adenosyl-L-methionine-dependent methyltransferases"/>
    <property type="match status" value="1"/>
</dbReference>
<dbReference type="Pfam" id="PF04082">
    <property type="entry name" value="Fungal_trans"/>
    <property type="match status" value="1"/>
</dbReference>
<dbReference type="GO" id="GO:0032981">
    <property type="term" value="P:mitochondrial respiratory chain complex I assembly"/>
    <property type="evidence" value="ECO:0007669"/>
    <property type="project" value="TreeGrafter"/>
</dbReference>
<keyword evidence="4 7" id="KW-0863">Zinc-finger</keyword>
<keyword evidence="5" id="KW-0862">Zinc</keyword>
<evidence type="ECO:0000256" key="3">
    <source>
        <dbReference type="ARBA" id="ARBA00022723"/>
    </source>
</evidence>
<dbReference type="SMART" id="SM00355">
    <property type="entry name" value="ZnF_C2H2"/>
    <property type="match status" value="2"/>
</dbReference>
<organism evidence="10 11">
    <name type="scientific">Saitoella complicata (strain BCRC 22490 / CBS 7301 / JCM 7358 / NBRC 10748 / NRRL Y-17804)</name>
    <dbReference type="NCBI Taxonomy" id="698492"/>
    <lineage>
        <taxon>Eukaryota</taxon>
        <taxon>Fungi</taxon>
        <taxon>Dikarya</taxon>
        <taxon>Ascomycota</taxon>
        <taxon>Taphrinomycotina</taxon>
        <taxon>Taphrinomycotina incertae sedis</taxon>
        <taxon>Saitoella</taxon>
    </lineage>
</organism>
<name>A0A0E9NFG9_SAICN</name>
<feature type="compositionally biased region" description="Low complexity" evidence="8">
    <location>
        <begin position="330"/>
        <end position="340"/>
    </location>
</feature>
<dbReference type="FunFam" id="3.30.160.60:FF:002343">
    <property type="entry name" value="Zinc finger protein 33A"/>
    <property type="match status" value="1"/>
</dbReference>
<evidence type="ECO:0000256" key="4">
    <source>
        <dbReference type="ARBA" id="ARBA00022771"/>
    </source>
</evidence>
<feature type="region of interest" description="Disordered" evidence="8">
    <location>
        <begin position="1647"/>
        <end position="1709"/>
    </location>
</feature>
<dbReference type="SUPFAM" id="SSF57667">
    <property type="entry name" value="beta-beta-alpha zinc fingers"/>
    <property type="match status" value="1"/>
</dbReference>
<feature type="region of interest" description="Disordered" evidence="8">
    <location>
        <begin position="1130"/>
        <end position="1149"/>
    </location>
</feature>
<evidence type="ECO:0000313" key="11">
    <source>
        <dbReference type="Proteomes" id="UP000033140"/>
    </source>
</evidence>
<keyword evidence="1" id="KW-0489">Methyltransferase</keyword>
<dbReference type="CDD" id="cd12148">
    <property type="entry name" value="fungal_TF_MHR"/>
    <property type="match status" value="1"/>
</dbReference>
<feature type="compositionally biased region" description="Basic residues" evidence="8">
    <location>
        <begin position="1694"/>
        <end position="1709"/>
    </location>
</feature>
<feature type="domain" description="C2H2-type" evidence="9">
    <location>
        <begin position="390"/>
        <end position="418"/>
    </location>
</feature>
<reference evidence="10 11" key="3">
    <citation type="journal article" date="2015" name="Genome Announc.">
        <title>Draft Genome Sequence of the Archiascomycetous Yeast Saitoella complicata.</title>
        <authorList>
            <person name="Yamauchi K."/>
            <person name="Kondo S."/>
            <person name="Hamamoto M."/>
            <person name="Takahashi Y."/>
            <person name="Ogura Y."/>
            <person name="Hayashi T."/>
            <person name="Nishida H."/>
        </authorList>
    </citation>
    <scope>NUCLEOTIDE SEQUENCE [LARGE SCALE GENOMIC DNA]</scope>
    <source>
        <strain evidence="10 11">NRRL Y-17804</strain>
    </source>
</reference>
<dbReference type="Proteomes" id="UP000033140">
    <property type="component" value="Unassembled WGS sequence"/>
</dbReference>
<sequence length="1709" mass="187480">MIRPCLQRARLPRLRRGLASPPTKPSSNIPSFAVFDRAVKHLQRDRAAADPAASRNYDYLKDEVADRLVERLLFVNRKFDTVMDLGSGAGHVAKSLCRPREEDNGVAPASRIKDYIAMDGSPLLLHRDANLEPTPYPGLNITRKVADEERLLEAVEENSLDAVISNLALHWVNDLPGTLIQVRRALKEDGLFLASMFAGDTLFELRTSLQLAEQERLGGISTRISPFTDVKDMGNLLTRAGLTLTTIDVEDIVVSYRSVPHLMSELRGMGESNAALQRLTGGIGRDVVMSADSIYRGLHGETEDGGIEATFIMAPSQSPAASVTHQSPSAAAGAAAAGGAQWPYPSPSPTTGTAGADPAHPFRCAHCSKGFTRSEHLIRHTRTHTSEKPFVCPICELRFGRKDLMKRHLKNIHRQDMDGNVIVGDSLTSGSVGALATPVTPGGVGGVVPVPQPTQQQHQHQQPQAQSQAPAPGPGVLPPVIIAEDIPPYPVPALHYYYSSRPFLPPTFFLHYIDLYFDHFHPYFPLIHRPTFDPHTVPASFLRAVACVGALYGGTGRDRRLGREWAESGVRILRHYLEEDQQDEAAGGADDGGTSAGGGGRRHKIWVIQALVLYEVYALFGDVKKWDRSEMEFSIRSSKEMHLLITSLARETHLTRPSATSMPVFTTNSGTGDELQRSWESFIAQETRKRTLFALYLLDCNSALFFSSPSQLWASEISLPLPSHEDLFEAPSPSAFHALITQHASHTTSSGRWSVQQPGFGEAVRCLLVELRAPGVLNAFSSWVLVVTLHMLVLNDMLWCSFVTPLGPYSSSSSADSLGMTMGGAGGGVDIYSRRPQLSFALNSLRTVWTSQADSAYWQYQQDDAHGLGGVLSAVGGGEMDPGRGPALWRTVWSAWHLAYVQLHLPDPVILGGIVEGTLPACVALAVRAAKNQIGASPPASGDGYSIFGGLTRRMGPSVDFSMVVGNLVWFARQMLRDRRKGTGKGKGTAGLRPPYIVWASFKAVLVIWQLVTTRNRQVVASASSANGHSAARGGRAGLGMDEQALFDCLDGYVALTPAAEGDGEELEQRTTGWMADGQYDVARWVRAVARGFKESEVWGVEREATSQYTVSQVAVFRRSPAVTSRVRLGPRTPFLNQPHTMPRPIPIQTRSKPIYNNCSVYSPEGTLMFRCSTKKIKWYLDRDLARPYTPPTSDSMQNSEKASAGSEEEEGVPRSIMLTFTPKGSGRVNEGEEWYLEERMEVCVVCGFSPSSPSSSTSTTPLQTTTTPAHSSVASGGLTLHHIIPHTYTHHFPLPYKSHSSHDILPLCIPCHLTYEARVSLPLRRRIVDEFGVGLEGGPWVRDDRVGRVRSAARALLGVKVGKIPEGRRRELEAIVREHLDLEPTDPLLPELLQPLTALEPLTRAPTYTSHGESIVRKLLEGCANPEEERERVEGFVRMWRRGFLEVMGPRFLEGSWRVGDVVGVVNGTEEEGYDVPSITFLAHWSLLETIWSRDSGGFGNPVSTITNHPCYESIHFTGGRLAWGLGRLERVGRVAGNPTYTSIKLSLHTNSVSKAGMDPPDEARGIMYAHICIMERLGWLLNRVTRKGKVLKCKPGRRAFEKRVVALIRPILKRLMPKVYEMYEPHVDDALPPDAFEDLHTEDAEELGSGNNGDDDDDGGNASGDHKDDEGCGEYIDESDLDTKKPTASQKKQTKGGKKPSRHLPGH</sequence>
<dbReference type="PANTHER" id="PTHR13090:SF1">
    <property type="entry name" value="ARGININE-HYDROXYLASE NDUFAF5, MITOCHONDRIAL"/>
    <property type="match status" value="1"/>
</dbReference>